<evidence type="ECO:0000313" key="2">
    <source>
        <dbReference type="EMBL" id="CAH9091577.1"/>
    </source>
</evidence>
<dbReference type="AlphaFoldDB" id="A0A9P1EAB9"/>
<name>A0A9P1EAB9_CUSEU</name>
<evidence type="ECO:0000256" key="1">
    <source>
        <dbReference type="SAM" id="MobiDB-lite"/>
    </source>
</evidence>
<keyword evidence="3" id="KW-1185">Reference proteome</keyword>
<evidence type="ECO:0000313" key="3">
    <source>
        <dbReference type="Proteomes" id="UP001152484"/>
    </source>
</evidence>
<organism evidence="2 3">
    <name type="scientific">Cuscuta europaea</name>
    <name type="common">European dodder</name>
    <dbReference type="NCBI Taxonomy" id="41803"/>
    <lineage>
        <taxon>Eukaryota</taxon>
        <taxon>Viridiplantae</taxon>
        <taxon>Streptophyta</taxon>
        <taxon>Embryophyta</taxon>
        <taxon>Tracheophyta</taxon>
        <taxon>Spermatophyta</taxon>
        <taxon>Magnoliopsida</taxon>
        <taxon>eudicotyledons</taxon>
        <taxon>Gunneridae</taxon>
        <taxon>Pentapetalae</taxon>
        <taxon>asterids</taxon>
        <taxon>lamiids</taxon>
        <taxon>Solanales</taxon>
        <taxon>Convolvulaceae</taxon>
        <taxon>Cuscuteae</taxon>
        <taxon>Cuscuta</taxon>
        <taxon>Cuscuta subgen. Cuscuta</taxon>
    </lineage>
</organism>
<dbReference type="Proteomes" id="UP001152484">
    <property type="component" value="Unassembled WGS sequence"/>
</dbReference>
<protein>
    <submittedName>
        <fullName evidence="2">Uncharacterized protein</fullName>
    </submittedName>
</protein>
<feature type="region of interest" description="Disordered" evidence="1">
    <location>
        <begin position="70"/>
        <end position="89"/>
    </location>
</feature>
<feature type="compositionally biased region" description="Basic and acidic residues" evidence="1">
    <location>
        <begin position="166"/>
        <end position="177"/>
    </location>
</feature>
<proteinExistence type="predicted"/>
<dbReference type="OrthoDB" id="1939383at2759"/>
<gene>
    <name evidence="2" type="ORF">CEURO_LOCUS11626</name>
</gene>
<sequence>MFQVVRYEKPGKSSFFSFSYTVLNCYLRYTLRTCYSKQMYQRTYSHTLQPINGEMFWPTTEHEEIQASIPKKMSGRPKKKRMCGESEPLSATQLSRKGIVMSCTIGKENGHNMLRCPKNIAPTPTTTGRGRGNGRGRGRGRQTGSTIDAPIGGEVGVGMARGRGRTRGEGRMRGTGEKGERMKLNQYDSYSLRLIRRFSLSFFRRPYKGSHFHFRKQLTILSDKLIIKY</sequence>
<feature type="region of interest" description="Disordered" evidence="1">
    <location>
        <begin position="114"/>
        <end position="177"/>
    </location>
</feature>
<accession>A0A9P1EAB9</accession>
<reference evidence="2" key="1">
    <citation type="submission" date="2022-07" db="EMBL/GenBank/DDBJ databases">
        <authorList>
            <person name="Macas J."/>
            <person name="Novak P."/>
            <person name="Neumann P."/>
        </authorList>
    </citation>
    <scope>NUCLEOTIDE SEQUENCE</scope>
</reference>
<dbReference type="EMBL" id="CAMAPE010000027">
    <property type="protein sequence ID" value="CAH9091577.1"/>
    <property type="molecule type" value="Genomic_DNA"/>
</dbReference>
<comment type="caution">
    <text evidence="2">The sequence shown here is derived from an EMBL/GenBank/DDBJ whole genome shotgun (WGS) entry which is preliminary data.</text>
</comment>